<accession>A0A916W2Y2</accession>
<evidence type="ECO:0000256" key="4">
    <source>
        <dbReference type="PROSITE-ProRule" id="PRU00335"/>
    </source>
</evidence>
<evidence type="ECO:0000313" key="6">
    <source>
        <dbReference type="EMBL" id="GGA61794.1"/>
    </source>
</evidence>
<dbReference type="Gene3D" id="1.10.10.60">
    <property type="entry name" value="Homeodomain-like"/>
    <property type="match status" value="1"/>
</dbReference>
<dbReference type="PANTHER" id="PTHR47506:SF1">
    <property type="entry name" value="HTH-TYPE TRANSCRIPTIONAL REGULATOR YJDC"/>
    <property type="match status" value="1"/>
</dbReference>
<feature type="domain" description="HTH tetR-type" evidence="5">
    <location>
        <begin position="8"/>
        <end position="68"/>
    </location>
</feature>
<keyword evidence="3" id="KW-0804">Transcription</keyword>
<sequence length="210" mass="23382">MTKGRARQFDYETALERAEAIFREKGYGGAAVTELMAVMGIGAGSFYGAFGSKLDLCDEVMRRYAKRGLKIVRQALAHDSPERALSQLVQDMNTLFYAPAKRPGCLFMLLGGCQEPVVLTQWRTYRTDIRSEIERYLFRVGLPLKTRAKLSSQVMSIIDVLAVEAMTGLEPGGRIPFVEHALDAWQAECNKRHRPQACKGSLYACAGPQI</sequence>
<keyword evidence="7" id="KW-1185">Reference proteome</keyword>
<dbReference type="PANTHER" id="PTHR47506">
    <property type="entry name" value="TRANSCRIPTIONAL REGULATORY PROTEIN"/>
    <property type="match status" value="1"/>
</dbReference>
<dbReference type="RefSeq" id="WP_127071516.1">
    <property type="nucleotide sequence ID" value="NZ_BMKB01000008.1"/>
</dbReference>
<name>A0A916W2Y2_9HYPH</name>
<dbReference type="AlphaFoldDB" id="A0A916W2Y2"/>
<dbReference type="SUPFAM" id="SSF46689">
    <property type="entry name" value="Homeodomain-like"/>
    <property type="match status" value="1"/>
</dbReference>
<evidence type="ECO:0000256" key="1">
    <source>
        <dbReference type="ARBA" id="ARBA00023015"/>
    </source>
</evidence>
<evidence type="ECO:0000256" key="2">
    <source>
        <dbReference type="ARBA" id="ARBA00023125"/>
    </source>
</evidence>
<feature type="DNA-binding region" description="H-T-H motif" evidence="4">
    <location>
        <begin position="31"/>
        <end position="50"/>
    </location>
</feature>
<evidence type="ECO:0000259" key="5">
    <source>
        <dbReference type="PROSITE" id="PS50977"/>
    </source>
</evidence>
<comment type="caution">
    <text evidence="6">The sequence shown here is derived from an EMBL/GenBank/DDBJ whole genome shotgun (WGS) entry which is preliminary data.</text>
</comment>
<dbReference type="OrthoDB" id="9795242at2"/>
<evidence type="ECO:0000313" key="7">
    <source>
        <dbReference type="Proteomes" id="UP000596977"/>
    </source>
</evidence>
<protein>
    <recommendedName>
        <fullName evidence="5">HTH tetR-type domain-containing protein</fullName>
    </recommendedName>
</protein>
<keyword evidence="1" id="KW-0805">Transcription regulation</keyword>
<dbReference type="InterPro" id="IPR009057">
    <property type="entry name" value="Homeodomain-like_sf"/>
</dbReference>
<keyword evidence="2 4" id="KW-0238">DNA-binding</keyword>
<evidence type="ECO:0000256" key="3">
    <source>
        <dbReference type="ARBA" id="ARBA00023163"/>
    </source>
</evidence>
<dbReference type="Pfam" id="PF00440">
    <property type="entry name" value="TetR_N"/>
    <property type="match status" value="1"/>
</dbReference>
<dbReference type="InterPro" id="IPR001647">
    <property type="entry name" value="HTH_TetR"/>
</dbReference>
<proteinExistence type="predicted"/>
<dbReference type="PROSITE" id="PS50977">
    <property type="entry name" value="HTH_TETR_2"/>
    <property type="match status" value="1"/>
</dbReference>
<organism evidence="6 7">
    <name type="scientific">Pelagibacterium lentulum</name>
    <dbReference type="NCBI Taxonomy" id="2029865"/>
    <lineage>
        <taxon>Bacteria</taxon>
        <taxon>Pseudomonadati</taxon>
        <taxon>Pseudomonadota</taxon>
        <taxon>Alphaproteobacteria</taxon>
        <taxon>Hyphomicrobiales</taxon>
        <taxon>Devosiaceae</taxon>
        <taxon>Pelagibacterium</taxon>
    </lineage>
</organism>
<dbReference type="GO" id="GO:0003677">
    <property type="term" value="F:DNA binding"/>
    <property type="evidence" value="ECO:0007669"/>
    <property type="project" value="UniProtKB-UniRule"/>
</dbReference>
<dbReference type="Proteomes" id="UP000596977">
    <property type="component" value="Unassembled WGS sequence"/>
</dbReference>
<reference evidence="6 7" key="1">
    <citation type="journal article" date="2014" name="Int. J. Syst. Evol. Microbiol.">
        <title>Complete genome sequence of Corynebacterium casei LMG S-19264T (=DSM 44701T), isolated from a smear-ripened cheese.</title>
        <authorList>
            <consortium name="US DOE Joint Genome Institute (JGI-PGF)"/>
            <person name="Walter F."/>
            <person name="Albersmeier A."/>
            <person name="Kalinowski J."/>
            <person name="Ruckert C."/>
        </authorList>
    </citation>
    <scope>NUCLEOTIDE SEQUENCE [LARGE SCALE GENOMIC DNA]</scope>
    <source>
        <strain evidence="6 7">CGMCC 1.15896</strain>
    </source>
</reference>
<dbReference type="EMBL" id="BMKB01000008">
    <property type="protein sequence ID" value="GGA61794.1"/>
    <property type="molecule type" value="Genomic_DNA"/>
</dbReference>
<gene>
    <name evidence="6" type="ORF">GCM10011499_35140</name>
</gene>